<reference evidence="1 2" key="1">
    <citation type="submission" date="2020-06" db="EMBL/GenBank/DDBJ databases">
        <title>Complete Genome Sequence of Clostridium muelleri sp. nov. P21T, an Acid-Alcohol Producing Acetogen Isolated from Old Hay.</title>
        <authorList>
            <person name="Duncan K.E."/>
            <person name="Tanner R.S."/>
        </authorList>
    </citation>
    <scope>NUCLEOTIDE SEQUENCE [LARGE SCALE GENOMIC DNA]</scope>
    <source>
        <strain evidence="1 2">P21</strain>
    </source>
</reference>
<name>A0A7Y0HR59_9CLOT</name>
<evidence type="ECO:0000313" key="1">
    <source>
        <dbReference type="EMBL" id="NMM65477.1"/>
    </source>
</evidence>
<gene>
    <name evidence="1" type="ORF">HBE96_23140</name>
</gene>
<sequence length="102" mass="11978">MENLESKLEKLNEYIIESLGMELMDNRITTVKDEVEAWEKAITSDEFKNNDHTGDLEIIEELKKFIEYDCLYSINSEYGGTWGQGFIIVNKDIKYVEFVRTI</sequence>
<protein>
    <submittedName>
        <fullName evidence="1">Uncharacterized protein</fullName>
    </submittedName>
</protein>
<accession>A0A7Y0HR59</accession>
<dbReference type="EMBL" id="JABBNI010000065">
    <property type="protein sequence ID" value="NMM65477.1"/>
    <property type="molecule type" value="Genomic_DNA"/>
</dbReference>
<keyword evidence="2" id="KW-1185">Reference proteome</keyword>
<organism evidence="1 2">
    <name type="scientific">Clostridium muellerianum</name>
    <dbReference type="NCBI Taxonomy" id="2716538"/>
    <lineage>
        <taxon>Bacteria</taxon>
        <taxon>Bacillati</taxon>
        <taxon>Bacillota</taxon>
        <taxon>Clostridia</taxon>
        <taxon>Eubacteriales</taxon>
        <taxon>Clostridiaceae</taxon>
        <taxon>Clostridium</taxon>
    </lineage>
</organism>
<dbReference type="AlphaFoldDB" id="A0A7Y0HR59"/>
<dbReference type="Proteomes" id="UP000537131">
    <property type="component" value="Unassembled WGS sequence"/>
</dbReference>
<evidence type="ECO:0000313" key="2">
    <source>
        <dbReference type="Proteomes" id="UP000537131"/>
    </source>
</evidence>
<dbReference type="RefSeq" id="WP_169300058.1">
    <property type="nucleotide sequence ID" value="NZ_JABBNI010000065.1"/>
</dbReference>
<proteinExistence type="predicted"/>
<comment type="caution">
    <text evidence="1">The sequence shown here is derived from an EMBL/GenBank/DDBJ whole genome shotgun (WGS) entry which is preliminary data.</text>
</comment>